<dbReference type="RefSeq" id="WP_092676588.1">
    <property type="nucleotide sequence ID" value="NZ_FOXS01000005.1"/>
</dbReference>
<dbReference type="STRING" id="1227077.SAMN04515668_3541"/>
<accession>A0A1I6ACJ1</accession>
<dbReference type="EMBL" id="FOXS01000005">
    <property type="protein sequence ID" value="SFQ66277.1"/>
    <property type="molecule type" value="Genomic_DNA"/>
</dbReference>
<proteinExistence type="predicted"/>
<evidence type="ECO:0000313" key="1">
    <source>
        <dbReference type="EMBL" id="SFQ66277.1"/>
    </source>
</evidence>
<evidence type="ECO:0008006" key="3">
    <source>
        <dbReference type="Google" id="ProtNLM"/>
    </source>
</evidence>
<gene>
    <name evidence="1" type="ORF">SAMN04515668_3541</name>
</gene>
<keyword evidence="2" id="KW-1185">Reference proteome</keyword>
<reference evidence="2" key="1">
    <citation type="submission" date="2016-10" db="EMBL/GenBank/DDBJ databases">
        <authorList>
            <person name="Varghese N."/>
            <person name="Submissions S."/>
        </authorList>
    </citation>
    <scope>NUCLEOTIDE SEQUENCE [LARGE SCALE GENOMIC DNA]</scope>
    <source>
        <strain evidence="2">OR362-8,ATCC BAA-1266,JCM 13504</strain>
    </source>
</reference>
<dbReference type="AlphaFoldDB" id="A0A1I6ACJ1"/>
<dbReference type="Proteomes" id="UP000199029">
    <property type="component" value="Unassembled WGS sequence"/>
</dbReference>
<evidence type="ECO:0000313" key="2">
    <source>
        <dbReference type="Proteomes" id="UP000199029"/>
    </source>
</evidence>
<dbReference type="OrthoDB" id="884362at2"/>
<protein>
    <recommendedName>
        <fullName evidence="3">SpoIIAA-like</fullName>
    </recommendedName>
</protein>
<sequence>MSTFSTDAFSLEYRPDLGILIGRWLQALPPPALQGTYQAMLSAARKNDNCRFWLLDLRRRPLAGPDLNEWFRDQFSPQVAAALEGPLFTAYLAGPHQRLAAESAEMELHLRHAATLDSYPLFYDDEAEAMSWLKDQQERAGIKVRDSATTR</sequence>
<name>A0A1I6ACJ1_HYMAR</name>
<organism evidence="1 2">
    <name type="scientific">Hymenobacter arizonensis</name>
    <name type="common">Siccationidurans arizonensis</name>
    <dbReference type="NCBI Taxonomy" id="1227077"/>
    <lineage>
        <taxon>Bacteria</taxon>
        <taxon>Pseudomonadati</taxon>
        <taxon>Bacteroidota</taxon>
        <taxon>Cytophagia</taxon>
        <taxon>Cytophagales</taxon>
        <taxon>Hymenobacteraceae</taxon>
        <taxon>Hymenobacter</taxon>
    </lineage>
</organism>